<evidence type="ECO:0000256" key="2">
    <source>
        <dbReference type="SAM" id="Phobius"/>
    </source>
</evidence>
<feature type="transmembrane region" description="Helical" evidence="2">
    <location>
        <begin position="21"/>
        <end position="45"/>
    </location>
</feature>
<organism evidence="3 4">
    <name type="scientific">Pseudanabaena yagii GIHE-NHR1</name>
    <dbReference type="NCBI Taxonomy" id="2722753"/>
    <lineage>
        <taxon>Bacteria</taxon>
        <taxon>Bacillati</taxon>
        <taxon>Cyanobacteriota</taxon>
        <taxon>Cyanophyceae</taxon>
        <taxon>Pseudanabaenales</taxon>
        <taxon>Pseudanabaenaceae</taxon>
        <taxon>Pseudanabaena</taxon>
        <taxon>Pseudanabaena yagii</taxon>
    </lineage>
</organism>
<feature type="region of interest" description="Disordered" evidence="1">
    <location>
        <begin position="86"/>
        <end position="133"/>
    </location>
</feature>
<protein>
    <submittedName>
        <fullName evidence="3">Uncharacterized protein</fullName>
    </submittedName>
</protein>
<reference evidence="3 4" key="1">
    <citation type="submission" date="2020-03" db="EMBL/GenBank/DDBJ databases">
        <title>Draft Genome Sequence of 2-Methylisoborneol Producing Pseudanabaena yagii Strain GIHE-NHR1 Isolated from North Han River in South Korea.</title>
        <authorList>
            <person name="Jeong J."/>
        </authorList>
    </citation>
    <scope>NUCLEOTIDE SEQUENCE [LARGE SCALE GENOMIC DNA]</scope>
    <source>
        <strain evidence="3 4">GIHE-NHR1</strain>
    </source>
</reference>
<dbReference type="EMBL" id="JAAVJL010000003">
    <property type="protein sequence ID" value="NMF60281.1"/>
    <property type="molecule type" value="Genomic_DNA"/>
</dbReference>
<feature type="compositionally biased region" description="Polar residues" evidence="1">
    <location>
        <begin position="86"/>
        <end position="117"/>
    </location>
</feature>
<evidence type="ECO:0000256" key="1">
    <source>
        <dbReference type="SAM" id="MobiDB-lite"/>
    </source>
</evidence>
<name>A0ABX1LZ99_9CYAN</name>
<keyword evidence="2" id="KW-0812">Transmembrane</keyword>
<keyword evidence="2" id="KW-0472">Membrane</keyword>
<evidence type="ECO:0000313" key="4">
    <source>
        <dbReference type="Proteomes" id="UP000738376"/>
    </source>
</evidence>
<proteinExistence type="predicted"/>
<sequence length="214" mass="24397">MSNNKPKAPFVNNQEKESLAALAVIVMIAIAASLVLWLFIAQPQIFTFKLAFQPNDLILPIGSGIGILITIYALYFLNKFKNTKVNQSKPVSSNSGHATTSRTNTPLNAHKTVQQPETNKKESIPLNQPVDQPIKNSTRLSMREYLEFSHSQNPESQSVVYEMPKYAPQNLLRMLNGDEKQAFRLYEGIYQKYGNRGEKWIWEKVIGDLERDRR</sequence>
<feature type="transmembrane region" description="Helical" evidence="2">
    <location>
        <begin position="57"/>
        <end position="77"/>
    </location>
</feature>
<comment type="caution">
    <text evidence="3">The sequence shown here is derived from an EMBL/GenBank/DDBJ whole genome shotgun (WGS) entry which is preliminary data.</text>
</comment>
<dbReference type="Proteomes" id="UP000738376">
    <property type="component" value="Unassembled WGS sequence"/>
</dbReference>
<gene>
    <name evidence="3" type="ORF">HC246_20175</name>
</gene>
<keyword evidence="4" id="KW-1185">Reference proteome</keyword>
<keyword evidence="2" id="KW-1133">Transmembrane helix</keyword>
<evidence type="ECO:0000313" key="3">
    <source>
        <dbReference type="EMBL" id="NMF60281.1"/>
    </source>
</evidence>
<accession>A0ABX1LZ99</accession>
<dbReference type="RefSeq" id="WP_169365255.1">
    <property type="nucleotide sequence ID" value="NZ_JAAVJL010000003.1"/>
</dbReference>